<comment type="subunit">
    <text evidence="1">Self-associates forming complexes of several hundred monomers.</text>
</comment>
<keyword evidence="4" id="KW-0804">Transcription</keyword>
<reference evidence="7" key="1">
    <citation type="submission" date="2022-01" db="EMBL/GenBank/DDBJ databases">
        <authorList>
            <person name="King R."/>
        </authorList>
    </citation>
    <scope>NUCLEOTIDE SEQUENCE</scope>
</reference>
<accession>A0A9P0D4C0</accession>
<organism evidence="7 8">
    <name type="scientific">Psylliodes chrysocephalus</name>
    <dbReference type="NCBI Taxonomy" id="3402493"/>
    <lineage>
        <taxon>Eukaryota</taxon>
        <taxon>Metazoa</taxon>
        <taxon>Ecdysozoa</taxon>
        <taxon>Arthropoda</taxon>
        <taxon>Hexapoda</taxon>
        <taxon>Insecta</taxon>
        <taxon>Pterygota</taxon>
        <taxon>Neoptera</taxon>
        <taxon>Endopterygota</taxon>
        <taxon>Coleoptera</taxon>
        <taxon>Polyphaga</taxon>
        <taxon>Cucujiformia</taxon>
        <taxon>Chrysomeloidea</taxon>
        <taxon>Chrysomelidae</taxon>
        <taxon>Galerucinae</taxon>
        <taxon>Alticini</taxon>
        <taxon>Psylliodes</taxon>
    </lineage>
</organism>
<protein>
    <recommendedName>
        <fullName evidence="2">Regulatory protein zeste</fullName>
    </recommendedName>
</protein>
<evidence type="ECO:0000256" key="5">
    <source>
        <dbReference type="ARBA" id="ARBA00025466"/>
    </source>
</evidence>
<dbReference type="PANTHER" id="PTHR21411:SF0">
    <property type="entry name" value="REGULATORY PROTEIN ZESTE"/>
    <property type="match status" value="1"/>
</dbReference>
<evidence type="ECO:0000256" key="2">
    <source>
        <dbReference type="ARBA" id="ARBA00016807"/>
    </source>
</evidence>
<evidence type="ECO:0000313" key="8">
    <source>
        <dbReference type="Proteomes" id="UP001153636"/>
    </source>
</evidence>
<feature type="domain" description="Myb/SANT-like DNA-binding" evidence="6">
    <location>
        <begin position="7"/>
        <end position="85"/>
    </location>
</feature>
<dbReference type="InterPro" id="IPR028002">
    <property type="entry name" value="Myb_DNA-bind_5"/>
</dbReference>
<sequence length="320" mass="36876">MDKKRQRAANYTSREKQYLLNIIYKYKNVVENKQTDGVSQKEKEVTWAKIAIEFNAQCPGLVERSIESLKKYYENQKKIIRKQKADERMEVYRTGGGPPPKQYIDPSDELILSIINEKTVHGLKNPFDGDATEVLTNNADNEYIYEVDGKNINEDKELEVRKIQTSKNQHSDLYTINTTCSMEPHNSAGPGKHTESDSQFIKIQTNKNQQSDVCTTNTTCSMKLHDSAGPSKPTEIECVSSRKKEISKTRRRPAVHVKALTTSDVAEKYSVLLENRIEISNYEKAKLKNSIEFEREEHELRKEALKLDILLKRKQCNKEN</sequence>
<evidence type="ECO:0000256" key="3">
    <source>
        <dbReference type="ARBA" id="ARBA00023015"/>
    </source>
</evidence>
<evidence type="ECO:0000313" key="7">
    <source>
        <dbReference type="EMBL" id="CAH1110274.1"/>
    </source>
</evidence>
<gene>
    <name evidence="7" type="ORF">PSYICH_LOCUS10214</name>
</gene>
<dbReference type="AlphaFoldDB" id="A0A9P0D4C0"/>
<evidence type="ECO:0000256" key="1">
    <source>
        <dbReference type="ARBA" id="ARBA00011764"/>
    </source>
</evidence>
<evidence type="ECO:0000256" key="4">
    <source>
        <dbReference type="ARBA" id="ARBA00023163"/>
    </source>
</evidence>
<dbReference type="Pfam" id="PF13873">
    <property type="entry name" value="Myb_DNA-bind_5"/>
    <property type="match status" value="1"/>
</dbReference>
<dbReference type="Proteomes" id="UP001153636">
    <property type="component" value="Chromosome 4"/>
</dbReference>
<dbReference type="PANTHER" id="PTHR21411">
    <property type="entry name" value="APONTIC"/>
    <property type="match status" value="1"/>
</dbReference>
<keyword evidence="8" id="KW-1185">Reference proteome</keyword>
<evidence type="ECO:0000259" key="6">
    <source>
        <dbReference type="Pfam" id="PF13873"/>
    </source>
</evidence>
<keyword evidence="3" id="KW-0805">Transcription regulation</keyword>
<proteinExistence type="predicted"/>
<dbReference type="EMBL" id="OV651816">
    <property type="protein sequence ID" value="CAH1110274.1"/>
    <property type="molecule type" value="Genomic_DNA"/>
</dbReference>
<dbReference type="OrthoDB" id="6134189at2759"/>
<comment type="function">
    <text evidence="5">Involved in transvection phenomena (= synapsis-dependent gene expression), where the synaptic pairing of chromosomes carrying genes with which zeste interacts influences the expression of these genes. Zeste binds to DNA and stimulates transcription from a nearby promoter.</text>
</comment>
<name>A0A9P0D4C0_9CUCU</name>